<dbReference type="GO" id="GO:0005829">
    <property type="term" value="C:cytosol"/>
    <property type="evidence" value="ECO:0007669"/>
    <property type="project" value="TreeGrafter"/>
</dbReference>
<name>A0A1B7LGI1_9FIRM</name>
<keyword evidence="11 26" id="KW-0067">ATP-binding</keyword>
<dbReference type="NCBIfam" id="NF002528">
    <property type="entry name" value="PRK01966.1-4"/>
    <property type="match status" value="1"/>
</dbReference>
<dbReference type="SUPFAM" id="SSF56059">
    <property type="entry name" value="Glutathione synthetase ATP-binding domain-like"/>
    <property type="match status" value="1"/>
</dbReference>
<dbReference type="InterPro" id="IPR013815">
    <property type="entry name" value="ATP_grasp_subdomain_1"/>
</dbReference>
<comment type="function">
    <text evidence="2 22">Cell wall formation.</text>
</comment>
<feature type="binding site" evidence="24">
    <location>
        <begin position="314"/>
        <end position="315"/>
    </location>
    <ligand>
        <name>ATP</name>
        <dbReference type="ChEBI" id="CHEBI:30616"/>
    </ligand>
</feature>
<dbReference type="EMBL" id="LYVF01000069">
    <property type="protein sequence ID" value="OAT85212.1"/>
    <property type="molecule type" value="Genomic_DNA"/>
</dbReference>
<evidence type="ECO:0000256" key="9">
    <source>
        <dbReference type="ARBA" id="ARBA00022723"/>
    </source>
</evidence>
<evidence type="ECO:0000256" key="7">
    <source>
        <dbReference type="ARBA" id="ARBA00022490"/>
    </source>
</evidence>
<comment type="cofactor">
    <cofactor evidence="25">
        <name>Mg(2+)</name>
        <dbReference type="ChEBI" id="CHEBI:18420"/>
    </cofactor>
    <cofactor evidence="25">
        <name>Mn(2+)</name>
        <dbReference type="ChEBI" id="CHEBI:29035"/>
    </cofactor>
    <text evidence="25">Binds 2 magnesium or manganese ions per subunit.</text>
</comment>
<feature type="binding site" evidence="25">
    <location>
        <position position="315"/>
    </location>
    <ligand>
        <name>Mg(2+)</name>
        <dbReference type="ChEBI" id="CHEBI:18420"/>
        <label>2</label>
    </ligand>
</feature>
<dbReference type="NCBIfam" id="TIGR01205">
    <property type="entry name" value="D_ala_D_alaTIGR"/>
    <property type="match status" value="1"/>
</dbReference>
<protein>
    <recommendedName>
        <fullName evidence="19 22">D-alanine--D-alanine ligase</fullName>
        <ecNumber evidence="6 22">6.3.2.4</ecNumber>
    </recommendedName>
    <alternativeName>
        <fullName evidence="21 22">D-Ala-D-Ala ligase</fullName>
    </alternativeName>
    <alternativeName>
        <fullName evidence="20 22">D-alanylalanine synthetase</fullName>
    </alternativeName>
</protein>
<comment type="pathway">
    <text evidence="4 22">Cell wall biogenesis; peptidoglycan biosynthesis.</text>
</comment>
<evidence type="ECO:0000256" key="22">
    <source>
        <dbReference type="HAMAP-Rule" id="MF_00047"/>
    </source>
</evidence>
<dbReference type="PANTHER" id="PTHR23132:SF25">
    <property type="entry name" value="D-ALANINE--D-ALANINE LIGASE A"/>
    <property type="match status" value="1"/>
</dbReference>
<feature type="binding site" evidence="24">
    <location>
        <begin position="183"/>
        <end position="185"/>
    </location>
    <ligand>
        <name>ATP</name>
        <dbReference type="ChEBI" id="CHEBI:30616"/>
    </ligand>
</feature>
<evidence type="ECO:0000256" key="11">
    <source>
        <dbReference type="ARBA" id="ARBA00022840"/>
    </source>
</evidence>
<dbReference type="SUPFAM" id="SSF52440">
    <property type="entry name" value="PreATP-grasp domain"/>
    <property type="match status" value="1"/>
</dbReference>
<evidence type="ECO:0000256" key="20">
    <source>
        <dbReference type="ARBA" id="ARBA00076288"/>
    </source>
</evidence>
<comment type="subcellular location">
    <subcellularLocation>
        <location evidence="3 22">Cytoplasm</location>
    </subcellularLocation>
</comment>
<evidence type="ECO:0000256" key="8">
    <source>
        <dbReference type="ARBA" id="ARBA00022598"/>
    </source>
</evidence>
<dbReference type="GO" id="GO:0005524">
    <property type="term" value="F:ATP binding"/>
    <property type="evidence" value="ECO:0007669"/>
    <property type="project" value="UniProtKB-UniRule"/>
</dbReference>
<dbReference type="Pfam" id="PF07478">
    <property type="entry name" value="Dala_Dala_lig_C"/>
    <property type="match status" value="1"/>
</dbReference>
<evidence type="ECO:0000259" key="27">
    <source>
        <dbReference type="PROSITE" id="PS50975"/>
    </source>
</evidence>
<keyword evidence="13 22" id="KW-0133">Cell shape</keyword>
<evidence type="ECO:0000256" key="16">
    <source>
        <dbReference type="ARBA" id="ARBA00023316"/>
    </source>
</evidence>
<evidence type="ECO:0000256" key="5">
    <source>
        <dbReference type="ARBA" id="ARBA00010871"/>
    </source>
</evidence>
<feature type="binding site" evidence="25">
    <location>
        <position position="301"/>
    </location>
    <ligand>
        <name>Mg(2+)</name>
        <dbReference type="ChEBI" id="CHEBI:18420"/>
        <label>1</label>
    </ligand>
</feature>
<dbReference type="InterPro" id="IPR011761">
    <property type="entry name" value="ATP-grasp"/>
</dbReference>
<comment type="caution">
    <text evidence="28">The sequence shown here is derived from an EMBL/GenBank/DDBJ whole genome shotgun (WGS) entry which is preliminary data.</text>
</comment>
<evidence type="ECO:0000256" key="6">
    <source>
        <dbReference type="ARBA" id="ARBA00012216"/>
    </source>
</evidence>
<dbReference type="Gene3D" id="3.30.1490.20">
    <property type="entry name" value="ATP-grasp fold, A domain"/>
    <property type="match status" value="1"/>
</dbReference>
<feature type="domain" description="ATP-grasp" evidence="27">
    <location>
        <begin position="143"/>
        <end position="348"/>
    </location>
</feature>
<dbReference type="STRING" id="1838280.A6M21_06605"/>
<feature type="active site" evidence="23">
    <location>
        <position position="326"/>
    </location>
</feature>
<keyword evidence="9 25" id="KW-0479">Metal-binding</keyword>
<feature type="binding site" evidence="24">
    <location>
        <begin position="191"/>
        <end position="192"/>
    </location>
    <ligand>
        <name>ATP</name>
        <dbReference type="ChEBI" id="CHEBI:30616"/>
    </ligand>
</feature>
<evidence type="ECO:0000256" key="10">
    <source>
        <dbReference type="ARBA" id="ARBA00022741"/>
    </source>
</evidence>
<feature type="active site" evidence="23">
    <location>
        <position position="16"/>
    </location>
</feature>
<keyword evidence="14 22" id="KW-0573">Peptidoglycan synthesis</keyword>
<comment type="cofactor">
    <cofactor evidence="1">
        <name>Mn(2+)</name>
        <dbReference type="ChEBI" id="CHEBI:29035"/>
    </cofactor>
</comment>
<feature type="binding site" evidence="24">
    <location>
        <begin position="221"/>
        <end position="228"/>
    </location>
    <ligand>
        <name>ATP</name>
        <dbReference type="ChEBI" id="CHEBI:30616"/>
    </ligand>
</feature>
<evidence type="ECO:0000256" key="14">
    <source>
        <dbReference type="ARBA" id="ARBA00022984"/>
    </source>
</evidence>
<comment type="similarity">
    <text evidence="5 22">Belongs to the D-alanine--D-alanine ligase family.</text>
</comment>
<evidence type="ECO:0000256" key="2">
    <source>
        <dbReference type="ARBA" id="ARBA00003921"/>
    </source>
</evidence>
<dbReference type="PROSITE" id="PS00844">
    <property type="entry name" value="DALA_DALA_LIGASE_2"/>
    <property type="match status" value="1"/>
</dbReference>
<evidence type="ECO:0000256" key="26">
    <source>
        <dbReference type="PROSITE-ProRule" id="PRU00409"/>
    </source>
</evidence>
<dbReference type="PROSITE" id="PS50975">
    <property type="entry name" value="ATP_GRASP"/>
    <property type="match status" value="1"/>
</dbReference>
<dbReference type="InterPro" id="IPR016185">
    <property type="entry name" value="PreATP-grasp_dom_sf"/>
</dbReference>
<dbReference type="HAMAP" id="MF_00047">
    <property type="entry name" value="Dala_Dala_lig"/>
    <property type="match status" value="1"/>
</dbReference>
<dbReference type="NCBIfam" id="NF002526">
    <property type="entry name" value="PRK01966.1-2"/>
    <property type="match status" value="1"/>
</dbReference>
<dbReference type="GO" id="GO:0046872">
    <property type="term" value="F:metal ion binding"/>
    <property type="evidence" value="ECO:0007669"/>
    <property type="project" value="UniProtKB-KW"/>
</dbReference>
<dbReference type="PANTHER" id="PTHR23132">
    <property type="entry name" value="D-ALANINE--D-ALANINE LIGASE"/>
    <property type="match status" value="1"/>
</dbReference>
<evidence type="ECO:0000256" key="17">
    <source>
        <dbReference type="ARBA" id="ARBA00047614"/>
    </source>
</evidence>
<dbReference type="GO" id="GO:0009252">
    <property type="term" value="P:peptidoglycan biosynthetic process"/>
    <property type="evidence" value="ECO:0007669"/>
    <property type="project" value="UniProtKB-UniRule"/>
</dbReference>
<evidence type="ECO:0000256" key="23">
    <source>
        <dbReference type="PIRSR" id="PIRSR039102-1"/>
    </source>
</evidence>
<dbReference type="AlphaFoldDB" id="A0A1B7LGI1"/>
<evidence type="ECO:0000256" key="3">
    <source>
        <dbReference type="ARBA" id="ARBA00004496"/>
    </source>
</evidence>
<keyword evidence="12 25" id="KW-0460">Magnesium</keyword>
<accession>A0A1B7LGI1</accession>
<dbReference type="GO" id="GO:0008716">
    <property type="term" value="F:D-alanine-D-alanine ligase activity"/>
    <property type="evidence" value="ECO:0007669"/>
    <property type="project" value="UniProtKB-UniRule"/>
</dbReference>
<feature type="active site" evidence="23">
    <location>
        <position position="191"/>
    </location>
</feature>
<feature type="binding site" evidence="25">
    <location>
        <position position="315"/>
    </location>
    <ligand>
        <name>Mg(2+)</name>
        <dbReference type="ChEBI" id="CHEBI:18420"/>
        <label>1</label>
    </ligand>
</feature>
<gene>
    <name evidence="22" type="primary">ddl</name>
    <name evidence="28" type="ORF">A6M21_06605</name>
</gene>
<evidence type="ECO:0000256" key="19">
    <source>
        <dbReference type="ARBA" id="ARBA00068427"/>
    </source>
</evidence>
<dbReference type="FunFam" id="3.30.470.20:FF:000008">
    <property type="entry name" value="D-alanine--D-alanine ligase"/>
    <property type="match status" value="1"/>
</dbReference>
<proteinExistence type="inferred from homology"/>
<dbReference type="OrthoDB" id="9813261at2"/>
<dbReference type="UniPathway" id="UPA00219"/>
<keyword evidence="7 22" id="KW-0963">Cytoplasm</keyword>
<evidence type="ECO:0000256" key="18">
    <source>
        <dbReference type="ARBA" id="ARBA00060592"/>
    </source>
</evidence>
<dbReference type="Proteomes" id="UP000078532">
    <property type="component" value="Unassembled WGS sequence"/>
</dbReference>
<evidence type="ECO:0000313" key="28">
    <source>
        <dbReference type="EMBL" id="OAT85212.1"/>
    </source>
</evidence>
<evidence type="ECO:0000256" key="1">
    <source>
        <dbReference type="ARBA" id="ARBA00001936"/>
    </source>
</evidence>
<dbReference type="Gene3D" id="3.30.470.20">
    <property type="entry name" value="ATP-grasp fold, B domain"/>
    <property type="match status" value="1"/>
</dbReference>
<evidence type="ECO:0000256" key="21">
    <source>
        <dbReference type="ARBA" id="ARBA00077154"/>
    </source>
</evidence>
<evidence type="ECO:0000256" key="24">
    <source>
        <dbReference type="PIRSR" id="PIRSR039102-2"/>
    </source>
</evidence>
<evidence type="ECO:0000256" key="4">
    <source>
        <dbReference type="ARBA" id="ARBA00004752"/>
    </source>
</evidence>
<evidence type="ECO:0000256" key="15">
    <source>
        <dbReference type="ARBA" id="ARBA00023211"/>
    </source>
</evidence>
<dbReference type="PROSITE" id="PS00843">
    <property type="entry name" value="DALA_DALA_LIGASE_1"/>
    <property type="match status" value="1"/>
</dbReference>
<evidence type="ECO:0000313" key="29">
    <source>
        <dbReference type="Proteomes" id="UP000078532"/>
    </source>
</evidence>
<keyword evidence="29" id="KW-1185">Reference proteome</keyword>
<dbReference type="RefSeq" id="WP_066666952.1">
    <property type="nucleotide sequence ID" value="NZ_LYVF01000069.1"/>
</dbReference>
<sequence length="369" mass="40227">MAKKRVAVIFGGRSGEHEVSLNSAASVMDALDREVYEVLPVMITREGRWLAGVEPARALAGGEAGGVPVTLPADPACEGFVHTEDDGGPAGRVGGRIDVVIPVLHGTFGEDGTVQGLLELANIPYVGAGVMASAVGMDKIIMKTVFAQNGLPQVKFRHFLRTDWERERDAVLEDVEQLGYPCFVKPVNLGSSVGISKARNRGELVQAINLAAGYDRKVIVEEFVDAREVEVAVLGNDYPVASLPGEIIPLNEFYDYEAKYVEGRSRLIIPAPLPPETMLQIQKLAVRVFKALDCAGMARVDFFVRRSDGTVLVNEINTIPGFTRTSMYPKLWEATGIMYGDLLNRLIALALERHEEKNRSQTTFQTSGK</sequence>
<dbReference type="PIRSF" id="PIRSF039102">
    <property type="entry name" value="Ddl/VanB"/>
    <property type="match status" value="1"/>
</dbReference>
<dbReference type="InterPro" id="IPR000291">
    <property type="entry name" value="D-Ala_lig_Van_CS"/>
</dbReference>
<dbReference type="GO" id="GO:0071555">
    <property type="term" value="P:cell wall organization"/>
    <property type="evidence" value="ECO:0007669"/>
    <property type="project" value="UniProtKB-KW"/>
</dbReference>
<dbReference type="FunFam" id="3.30.1490.20:FF:000007">
    <property type="entry name" value="D-alanine--D-alanine ligase"/>
    <property type="match status" value="1"/>
</dbReference>
<keyword evidence="15 25" id="KW-0464">Manganese</keyword>
<feature type="binding site" evidence="25">
    <location>
        <position position="317"/>
    </location>
    <ligand>
        <name>Mg(2+)</name>
        <dbReference type="ChEBI" id="CHEBI:18420"/>
        <label>2</label>
    </ligand>
</feature>
<evidence type="ECO:0000256" key="25">
    <source>
        <dbReference type="PIRSR" id="PIRSR039102-3"/>
    </source>
</evidence>
<dbReference type="InterPro" id="IPR011095">
    <property type="entry name" value="Dala_Dala_lig_C"/>
</dbReference>
<keyword evidence="8 22" id="KW-0436">Ligase</keyword>
<dbReference type="Gene3D" id="3.40.50.20">
    <property type="match status" value="1"/>
</dbReference>
<keyword evidence="16 22" id="KW-0961">Cell wall biogenesis/degradation</keyword>
<dbReference type="NCBIfam" id="NF002378">
    <property type="entry name" value="PRK01372.1"/>
    <property type="match status" value="1"/>
</dbReference>
<feature type="binding site" evidence="24">
    <location>
        <position position="139"/>
    </location>
    <ligand>
        <name>ATP</name>
        <dbReference type="ChEBI" id="CHEBI:30616"/>
    </ligand>
</feature>
<dbReference type="InterPro" id="IPR011127">
    <property type="entry name" value="Dala_Dala_lig_N"/>
</dbReference>
<dbReference type="Pfam" id="PF01820">
    <property type="entry name" value="Dala_Dala_lig_N"/>
    <property type="match status" value="1"/>
</dbReference>
<evidence type="ECO:0000256" key="13">
    <source>
        <dbReference type="ARBA" id="ARBA00022960"/>
    </source>
</evidence>
<comment type="pathway">
    <text evidence="18">Glycan biosynthesis.</text>
</comment>
<organism evidence="28 29">
    <name type="scientific">Desulfotomaculum copahuensis</name>
    <dbReference type="NCBI Taxonomy" id="1838280"/>
    <lineage>
        <taxon>Bacteria</taxon>
        <taxon>Bacillati</taxon>
        <taxon>Bacillota</taxon>
        <taxon>Clostridia</taxon>
        <taxon>Eubacteriales</taxon>
        <taxon>Desulfotomaculaceae</taxon>
        <taxon>Desulfotomaculum</taxon>
    </lineage>
</organism>
<dbReference type="EC" id="6.3.2.4" evidence="6 22"/>
<reference evidence="28 29" key="1">
    <citation type="submission" date="2016-04" db="EMBL/GenBank/DDBJ databases">
        <authorList>
            <person name="Evans L.H."/>
            <person name="Alamgir A."/>
            <person name="Owens N."/>
            <person name="Weber N.D."/>
            <person name="Virtaneva K."/>
            <person name="Barbian K."/>
            <person name="Babar A."/>
            <person name="Rosenke K."/>
        </authorList>
    </citation>
    <scope>NUCLEOTIDE SEQUENCE [LARGE SCALE GENOMIC DNA]</scope>
    <source>
        <strain evidence="28 29">LMa1</strain>
    </source>
</reference>
<dbReference type="InterPro" id="IPR005905">
    <property type="entry name" value="D_ala_D_ala"/>
</dbReference>
<evidence type="ECO:0000256" key="12">
    <source>
        <dbReference type="ARBA" id="ARBA00022842"/>
    </source>
</evidence>
<comment type="catalytic activity">
    <reaction evidence="17 22">
        <text>2 D-alanine + ATP = D-alanyl-D-alanine + ADP + phosphate + H(+)</text>
        <dbReference type="Rhea" id="RHEA:11224"/>
        <dbReference type="ChEBI" id="CHEBI:15378"/>
        <dbReference type="ChEBI" id="CHEBI:30616"/>
        <dbReference type="ChEBI" id="CHEBI:43474"/>
        <dbReference type="ChEBI" id="CHEBI:57416"/>
        <dbReference type="ChEBI" id="CHEBI:57822"/>
        <dbReference type="ChEBI" id="CHEBI:456216"/>
        <dbReference type="EC" id="6.3.2.4"/>
    </reaction>
</comment>
<dbReference type="GO" id="GO:0008360">
    <property type="term" value="P:regulation of cell shape"/>
    <property type="evidence" value="ECO:0007669"/>
    <property type="project" value="UniProtKB-KW"/>
</dbReference>
<keyword evidence="10 24" id="KW-0547">Nucleotide-binding</keyword>